<organism evidence="3 4">
    <name type="scientific">Allomesorhizobium camelthorni</name>
    <dbReference type="NCBI Taxonomy" id="475069"/>
    <lineage>
        <taxon>Bacteria</taxon>
        <taxon>Pseudomonadati</taxon>
        <taxon>Pseudomonadota</taxon>
        <taxon>Alphaproteobacteria</taxon>
        <taxon>Hyphomicrobiales</taxon>
        <taxon>Phyllobacteriaceae</taxon>
        <taxon>Allomesorhizobium</taxon>
    </lineage>
</organism>
<proteinExistence type="predicted"/>
<evidence type="ECO:0000256" key="2">
    <source>
        <dbReference type="SAM" id="Phobius"/>
    </source>
</evidence>
<keyword evidence="2" id="KW-0472">Membrane</keyword>
<keyword evidence="4" id="KW-1185">Reference proteome</keyword>
<reference evidence="3 4" key="1">
    <citation type="submission" date="2020-02" db="EMBL/GenBank/DDBJ databases">
        <title>Genome sequence of strain CCNWXJ40-4.</title>
        <authorList>
            <person name="Gao J."/>
            <person name="Sun J."/>
        </authorList>
    </citation>
    <scope>NUCLEOTIDE SEQUENCE [LARGE SCALE GENOMIC DNA]</scope>
    <source>
        <strain evidence="3 4">CCNWXJ 40-4</strain>
    </source>
</reference>
<evidence type="ECO:0000313" key="4">
    <source>
        <dbReference type="Proteomes" id="UP001642900"/>
    </source>
</evidence>
<feature type="transmembrane region" description="Helical" evidence="2">
    <location>
        <begin position="101"/>
        <end position="123"/>
    </location>
</feature>
<dbReference type="EMBL" id="JAAKZF010000003">
    <property type="protein sequence ID" value="NGO50408.1"/>
    <property type="molecule type" value="Genomic_DNA"/>
</dbReference>
<gene>
    <name evidence="3" type="ORF">G6N73_04305</name>
</gene>
<keyword evidence="2" id="KW-1133">Transmembrane helix</keyword>
<name>A0A6G4W7V6_9HYPH</name>
<dbReference type="Proteomes" id="UP001642900">
    <property type="component" value="Unassembled WGS sequence"/>
</dbReference>
<dbReference type="InterPro" id="IPR010889">
    <property type="entry name" value="DUF1515"/>
</dbReference>
<protein>
    <submittedName>
        <fullName evidence="3">DUF1515 domain-containing protein</fullName>
    </submittedName>
</protein>
<dbReference type="Pfam" id="PF07439">
    <property type="entry name" value="DUF1515"/>
    <property type="match status" value="1"/>
</dbReference>
<keyword evidence="1" id="KW-0175">Coiled coil</keyword>
<dbReference type="AlphaFoldDB" id="A0A6G4W7V6"/>
<keyword evidence="2" id="KW-0812">Transmembrane</keyword>
<feature type="coiled-coil region" evidence="1">
    <location>
        <begin position="8"/>
        <end position="35"/>
    </location>
</feature>
<sequence length="129" mass="14060">MNEIYKILGELTGTVKAINEKVDELKKDMGESEVASTTSRANMHRRLDEAVLRTTHLESDVHSIKSKVEGIEDKVDGMETVTNDVVALRQQAAGAGTLGHWLIKIGIGVVAFAGWLVGIYTYLTGRPPP</sequence>
<comment type="caution">
    <text evidence="3">The sequence shown here is derived from an EMBL/GenBank/DDBJ whole genome shotgun (WGS) entry which is preliminary data.</text>
</comment>
<evidence type="ECO:0000256" key="1">
    <source>
        <dbReference type="SAM" id="Coils"/>
    </source>
</evidence>
<accession>A0A6G4W7V6</accession>
<evidence type="ECO:0000313" key="3">
    <source>
        <dbReference type="EMBL" id="NGO50408.1"/>
    </source>
</evidence>